<dbReference type="Gene3D" id="1.20.120.450">
    <property type="entry name" value="dinb family like domain"/>
    <property type="match status" value="1"/>
</dbReference>
<name>A0ABZ0QLZ0_9FIRM</name>
<sequence length="286" mass="31358">MASFRPSLHLLRVKDLERSARFYRGLGFTVRFIDPAAGVAVIDPVDGHPFTLALPGVDATPWLHEVYEELTQGRQLYMGAPGGDLDAFYGRLVEQGLPVPPPEEAPDGSQSLVIQDPDGHLLSFWQGPEWTDGELLEMYTSASQRLAEALAGLCDEELDLARAPGKWTIRQIVHHIADSDASSLVRILMCLAEPGRPYNNNPYDQDVWVERLGHAHRPVEPSLALIAAVRGHVAALVRHRPESLDGAVAPSLGAPMTARELIAMLASHALHHIAQIEETRRVHGRG</sequence>
<feature type="domain" description="VOC" evidence="1">
    <location>
        <begin position="5"/>
        <end position="127"/>
    </location>
</feature>
<reference evidence="2 3" key="1">
    <citation type="submission" date="2023-08" db="EMBL/GenBank/DDBJ databases">
        <title>Genome sequence of Thermaerobacter compostii strain Ins1, a spore-forming filamentous bacterium isolated from a deep geothermal reservoir.</title>
        <authorList>
            <person name="Bregnard D."/>
            <person name="Gonzalez D."/>
            <person name="Junier P."/>
        </authorList>
    </citation>
    <scope>NUCLEOTIDE SEQUENCE [LARGE SCALE GENOMIC DNA]</scope>
    <source>
        <strain evidence="2 3">Ins1</strain>
    </source>
</reference>
<dbReference type="InterPro" id="IPR024775">
    <property type="entry name" value="DinB-like"/>
</dbReference>
<accession>A0ABZ0QLZ0</accession>
<evidence type="ECO:0000313" key="2">
    <source>
        <dbReference type="EMBL" id="WPD18507.1"/>
    </source>
</evidence>
<proteinExistence type="predicted"/>
<evidence type="ECO:0000259" key="1">
    <source>
        <dbReference type="PROSITE" id="PS51819"/>
    </source>
</evidence>
<dbReference type="Gene3D" id="3.10.180.10">
    <property type="entry name" value="2,3-Dihydroxybiphenyl 1,2-Dioxygenase, domain 1"/>
    <property type="match status" value="1"/>
</dbReference>
<dbReference type="InterPro" id="IPR034660">
    <property type="entry name" value="DinB/YfiT-like"/>
</dbReference>
<dbReference type="EMBL" id="CP132508">
    <property type="protein sequence ID" value="WPD18507.1"/>
    <property type="molecule type" value="Genomic_DNA"/>
</dbReference>
<dbReference type="InterPro" id="IPR029068">
    <property type="entry name" value="Glyas_Bleomycin-R_OHBP_Dase"/>
</dbReference>
<dbReference type="PROSITE" id="PS51819">
    <property type="entry name" value="VOC"/>
    <property type="match status" value="1"/>
</dbReference>
<dbReference type="Pfam" id="PF12867">
    <property type="entry name" value="DinB_2"/>
    <property type="match status" value="1"/>
</dbReference>
<evidence type="ECO:0000313" key="3">
    <source>
        <dbReference type="Proteomes" id="UP001304683"/>
    </source>
</evidence>
<dbReference type="InterPro" id="IPR037523">
    <property type="entry name" value="VOC_core"/>
</dbReference>
<dbReference type="SUPFAM" id="SSF109854">
    <property type="entry name" value="DinB/YfiT-like putative metalloenzymes"/>
    <property type="match status" value="1"/>
</dbReference>
<keyword evidence="3" id="KW-1185">Reference proteome</keyword>
<dbReference type="PANTHER" id="PTHR36503">
    <property type="entry name" value="BLR2520 PROTEIN"/>
    <property type="match status" value="1"/>
</dbReference>
<protein>
    <submittedName>
        <fullName evidence="2">DinB family protein</fullName>
    </submittedName>
</protein>
<dbReference type="Pfam" id="PF00903">
    <property type="entry name" value="Glyoxalase"/>
    <property type="match status" value="1"/>
</dbReference>
<dbReference type="Proteomes" id="UP001304683">
    <property type="component" value="Chromosome"/>
</dbReference>
<dbReference type="PANTHER" id="PTHR36503:SF3">
    <property type="entry name" value="BLR0126 PROTEIN"/>
    <property type="match status" value="1"/>
</dbReference>
<organism evidence="2 3">
    <name type="scientific">Thermaerobacter composti</name>
    <dbReference type="NCBI Taxonomy" id="554949"/>
    <lineage>
        <taxon>Bacteria</taxon>
        <taxon>Bacillati</taxon>
        <taxon>Bacillota</taxon>
        <taxon>Clostridia</taxon>
        <taxon>Eubacteriales</taxon>
        <taxon>Clostridiales Family XVII. Incertae Sedis</taxon>
        <taxon>Thermaerobacter</taxon>
    </lineage>
</organism>
<dbReference type="SUPFAM" id="SSF54593">
    <property type="entry name" value="Glyoxalase/Bleomycin resistance protein/Dihydroxybiphenyl dioxygenase"/>
    <property type="match status" value="1"/>
</dbReference>
<gene>
    <name evidence="2" type="ORF">Q5761_09055</name>
</gene>
<dbReference type="RefSeq" id="WP_135224124.1">
    <property type="nucleotide sequence ID" value="NZ_CP132508.1"/>
</dbReference>
<dbReference type="InterPro" id="IPR004360">
    <property type="entry name" value="Glyas_Fos-R_dOase_dom"/>
</dbReference>